<reference evidence="1 2" key="1">
    <citation type="submission" date="2020-11" db="EMBL/GenBank/DDBJ databases">
        <authorList>
            <person name="Sun Q."/>
        </authorList>
    </citation>
    <scope>NUCLEOTIDE SEQUENCE [LARGE SCALE GENOMIC DNA]</scope>
    <source>
        <strain evidence="1 2">P8398</strain>
    </source>
</reference>
<name>A0AA48WBA3_9BURK</name>
<organism evidence="1 2">
    <name type="scientific">Massilia antarctica</name>
    <dbReference type="NCBI Taxonomy" id="2765360"/>
    <lineage>
        <taxon>Bacteria</taxon>
        <taxon>Pseudomonadati</taxon>
        <taxon>Pseudomonadota</taxon>
        <taxon>Betaproteobacteria</taxon>
        <taxon>Burkholderiales</taxon>
        <taxon>Oxalobacteraceae</taxon>
        <taxon>Telluria group</taxon>
        <taxon>Massilia</taxon>
    </lineage>
</organism>
<protein>
    <submittedName>
        <fullName evidence="1">Uncharacterized protein</fullName>
    </submittedName>
</protein>
<dbReference type="RefSeq" id="WP_206088165.1">
    <property type="nucleotide sequence ID" value="NZ_CP065053.1"/>
</dbReference>
<proteinExistence type="predicted"/>
<dbReference type="Proteomes" id="UP000662888">
    <property type="component" value="Chromosome"/>
</dbReference>
<accession>A0AA48WBA3</accession>
<dbReference type="EMBL" id="CP065053">
    <property type="protein sequence ID" value="QPI48553.1"/>
    <property type="molecule type" value="Genomic_DNA"/>
</dbReference>
<sequence length="184" mass="18981">MSGYRRAAVALHGVSPKDRAYILEALPGSDQTALLACLAELDELGFAKDPASLEEALAGAPPAPAVAGLGPTERLARATSAQMFALLEDEPGVLVAQVLGVQRWVWGEPCLALFPAARQEKIRAALAAPVAAPARAAFLVTALAARLDQAAQGSGMAGSGTRAASGLRALRERFGARPESTRNT</sequence>
<gene>
    <name evidence="1" type="ORF">IV454_23930</name>
</gene>
<keyword evidence="2" id="KW-1185">Reference proteome</keyword>
<evidence type="ECO:0000313" key="1">
    <source>
        <dbReference type="EMBL" id="QPI48553.1"/>
    </source>
</evidence>
<evidence type="ECO:0000313" key="2">
    <source>
        <dbReference type="Proteomes" id="UP000662888"/>
    </source>
</evidence>